<accession>A0A428TS93</accession>
<dbReference type="AlphaFoldDB" id="A0A428TS93"/>
<reference evidence="1 2" key="1">
    <citation type="submission" date="2017-06" db="EMBL/GenBank/DDBJ databases">
        <title>Comparative genomic analysis of Ambrosia Fusariam Clade fungi.</title>
        <authorList>
            <person name="Stajich J.E."/>
            <person name="Carrillo J."/>
            <person name="Kijimoto T."/>
            <person name="Eskalen A."/>
            <person name="O'Donnell K."/>
            <person name="Kasson M."/>
        </authorList>
    </citation>
    <scope>NUCLEOTIDE SEQUENCE [LARGE SCALE GENOMIC DNA]</scope>
    <source>
        <strain evidence="1 2">NRRL62579</strain>
    </source>
</reference>
<sequence>MDNPENKHLIRYKVKYIGKGGGDVILDKNPDAVYDAEEPPIFEHIDVRLSSLSNITEKGRPRYPLQNPSRNRPLLHQHLFTCCC</sequence>
<dbReference type="Proteomes" id="UP000287144">
    <property type="component" value="Unassembled WGS sequence"/>
</dbReference>
<dbReference type="STRING" id="1325735.A0A428TS93"/>
<keyword evidence="2" id="KW-1185">Reference proteome</keyword>
<comment type="caution">
    <text evidence="1">The sequence shown here is derived from an EMBL/GenBank/DDBJ whole genome shotgun (WGS) entry which is preliminary data.</text>
</comment>
<evidence type="ECO:0000313" key="1">
    <source>
        <dbReference type="EMBL" id="RSM04906.1"/>
    </source>
</evidence>
<name>A0A428TS93_9HYPO</name>
<protein>
    <submittedName>
        <fullName evidence="1">Uncharacterized protein</fullName>
    </submittedName>
</protein>
<proteinExistence type="predicted"/>
<gene>
    <name evidence="1" type="ORF">CEP52_006594</name>
</gene>
<evidence type="ECO:0000313" key="2">
    <source>
        <dbReference type="Proteomes" id="UP000287144"/>
    </source>
</evidence>
<dbReference type="EMBL" id="NKCK01000056">
    <property type="protein sequence ID" value="RSM04906.1"/>
    <property type="molecule type" value="Genomic_DNA"/>
</dbReference>
<organism evidence="1 2">
    <name type="scientific">Fusarium oligoseptatum</name>
    <dbReference type="NCBI Taxonomy" id="2604345"/>
    <lineage>
        <taxon>Eukaryota</taxon>
        <taxon>Fungi</taxon>
        <taxon>Dikarya</taxon>
        <taxon>Ascomycota</taxon>
        <taxon>Pezizomycotina</taxon>
        <taxon>Sordariomycetes</taxon>
        <taxon>Hypocreomycetidae</taxon>
        <taxon>Hypocreales</taxon>
        <taxon>Nectriaceae</taxon>
        <taxon>Fusarium</taxon>
        <taxon>Fusarium solani species complex</taxon>
    </lineage>
</organism>